<evidence type="ECO:0000313" key="3">
    <source>
        <dbReference type="Proteomes" id="UP000661607"/>
    </source>
</evidence>
<organism evidence="2 3">
    <name type="scientific">Nonomuraea africana</name>
    <dbReference type="NCBI Taxonomy" id="46171"/>
    <lineage>
        <taxon>Bacteria</taxon>
        <taxon>Bacillati</taxon>
        <taxon>Actinomycetota</taxon>
        <taxon>Actinomycetes</taxon>
        <taxon>Streptosporangiales</taxon>
        <taxon>Streptosporangiaceae</taxon>
        <taxon>Nonomuraea</taxon>
    </lineage>
</organism>
<reference evidence="2 3" key="1">
    <citation type="submission" date="2020-10" db="EMBL/GenBank/DDBJ databases">
        <title>Sequencing the genomes of 1000 actinobacteria strains.</title>
        <authorList>
            <person name="Klenk H.-P."/>
        </authorList>
    </citation>
    <scope>NUCLEOTIDE SEQUENCE [LARGE SCALE GENOMIC DNA]</scope>
    <source>
        <strain evidence="2 3">DSM 43748</strain>
    </source>
</reference>
<dbReference type="EMBL" id="JADBEF010000001">
    <property type="protein sequence ID" value="MBE1564987.1"/>
    <property type="molecule type" value="Genomic_DNA"/>
</dbReference>
<comment type="caution">
    <text evidence="2">The sequence shown here is derived from an EMBL/GenBank/DDBJ whole genome shotgun (WGS) entry which is preliminary data.</text>
</comment>
<evidence type="ECO:0000256" key="1">
    <source>
        <dbReference type="SAM" id="MobiDB-lite"/>
    </source>
</evidence>
<protein>
    <submittedName>
        <fullName evidence="2">Uncharacterized protein</fullName>
    </submittedName>
</protein>
<name>A0ABR9KTZ6_9ACTN</name>
<dbReference type="Proteomes" id="UP000661607">
    <property type="component" value="Unassembled WGS sequence"/>
</dbReference>
<sequence>MSTRPVSASATAASGSSSLAQTNLTAARSKEPAKTASLAQSSRSSASHSSWLQPIVARSAWWRVGPMPWGSLRSSRNLSLSRERICSAESADSRPAASSMASGMRSRWRQICATVRRSGSRSGWTSAALSMKRATASASSSGGSGKRCSSSRPRGCLLVARIRTP</sequence>
<feature type="compositionally biased region" description="Low complexity" evidence="1">
    <location>
        <begin position="133"/>
        <end position="152"/>
    </location>
</feature>
<evidence type="ECO:0000313" key="2">
    <source>
        <dbReference type="EMBL" id="MBE1564987.1"/>
    </source>
</evidence>
<feature type="compositionally biased region" description="Low complexity" evidence="1">
    <location>
        <begin position="7"/>
        <end position="20"/>
    </location>
</feature>
<keyword evidence="3" id="KW-1185">Reference proteome</keyword>
<feature type="region of interest" description="Disordered" evidence="1">
    <location>
        <begin position="1"/>
        <end position="43"/>
    </location>
</feature>
<gene>
    <name evidence="2" type="ORF">H4W81_007766</name>
</gene>
<accession>A0ABR9KTZ6</accession>
<proteinExistence type="predicted"/>
<feature type="region of interest" description="Disordered" evidence="1">
    <location>
        <begin position="131"/>
        <end position="152"/>
    </location>
</feature>
<dbReference type="RefSeq" id="WP_192779273.1">
    <property type="nucleotide sequence ID" value="NZ_BAAASY010000018.1"/>
</dbReference>